<dbReference type="SUPFAM" id="SSF54427">
    <property type="entry name" value="NTF2-like"/>
    <property type="match status" value="1"/>
</dbReference>
<dbReference type="InterPro" id="IPR032710">
    <property type="entry name" value="NTF2-like_dom_sf"/>
</dbReference>
<feature type="domain" description="DUF4440" evidence="1">
    <location>
        <begin position="19"/>
        <end position="120"/>
    </location>
</feature>
<accession>A0A7W7WQN0</accession>
<protein>
    <submittedName>
        <fullName evidence="2">Ketosteroid isomerase-like protein</fullName>
    </submittedName>
</protein>
<dbReference type="EMBL" id="JACHJW010000001">
    <property type="protein sequence ID" value="MBB4959657.1"/>
    <property type="molecule type" value="Genomic_DNA"/>
</dbReference>
<dbReference type="RefSeq" id="WP_184535555.1">
    <property type="nucleotide sequence ID" value="NZ_JACHJW010000001.1"/>
</dbReference>
<keyword evidence="2" id="KW-0413">Isomerase</keyword>
<dbReference type="Gene3D" id="3.10.450.50">
    <property type="match status" value="1"/>
</dbReference>
<evidence type="ECO:0000259" key="1">
    <source>
        <dbReference type="Pfam" id="PF14534"/>
    </source>
</evidence>
<dbReference type="Pfam" id="PF14534">
    <property type="entry name" value="DUF4440"/>
    <property type="match status" value="1"/>
</dbReference>
<organism evidence="2 3">
    <name type="scientific">Micromonospora polyrhachis</name>
    <dbReference type="NCBI Taxonomy" id="1282883"/>
    <lineage>
        <taxon>Bacteria</taxon>
        <taxon>Bacillati</taxon>
        <taxon>Actinomycetota</taxon>
        <taxon>Actinomycetes</taxon>
        <taxon>Micromonosporales</taxon>
        <taxon>Micromonosporaceae</taxon>
        <taxon>Micromonospora</taxon>
    </lineage>
</organism>
<comment type="caution">
    <text evidence="2">The sequence shown here is derived from an EMBL/GenBank/DDBJ whole genome shotgun (WGS) entry which is preliminary data.</text>
</comment>
<keyword evidence="3" id="KW-1185">Reference proteome</keyword>
<dbReference type="InterPro" id="IPR027843">
    <property type="entry name" value="DUF4440"/>
</dbReference>
<dbReference type="AlphaFoldDB" id="A0A7W7WQN0"/>
<evidence type="ECO:0000313" key="3">
    <source>
        <dbReference type="Proteomes" id="UP000578819"/>
    </source>
</evidence>
<dbReference type="Proteomes" id="UP000578819">
    <property type="component" value="Unassembled WGS sequence"/>
</dbReference>
<name>A0A7W7WQN0_9ACTN</name>
<evidence type="ECO:0000313" key="2">
    <source>
        <dbReference type="EMBL" id="MBB4959657.1"/>
    </source>
</evidence>
<sequence length="140" mass="15158">MTHSTSVPLATEAAEHPHAFARAFNTFDPVIVDRFYEPAGVFVPQPGVTVSGLERLAANARFLEWRVPIRVAPRHIYVSGDLALFIVDYVIEGTTPADEPVRLAGTATDVGRCGSDGRWRYVIDNPFGVARPPGKGESPG</sequence>
<proteinExistence type="predicted"/>
<dbReference type="GO" id="GO:0016853">
    <property type="term" value="F:isomerase activity"/>
    <property type="evidence" value="ECO:0007669"/>
    <property type="project" value="UniProtKB-KW"/>
</dbReference>
<reference evidence="2 3" key="1">
    <citation type="submission" date="2020-08" db="EMBL/GenBank/DDBJ databases">
        <title>Sequencing the genomes of 1000 actinobacteria strains.</title>
        <authorList>
            <person name="Klenk H.-P."/>
        </authorList>
    </citation>
    <scope>NUCLEOTIDE SEQUENCE [LARGE SCALE GENOMIC DNA]</scope>
    <source>
        <strain evidence="2 3">DSM 45886</strain>
    </source>
</reference>
<gene>
    <name evidence="2" type="ORF">FHR38_003390</name>
</gene>